<evidence type="ECO:0000313" key="2">
    <source>
        <dbReference type="Proteomes" id="UP000318041"/>
    </source>
</evidence>
<gene>
    <name evidence="1" type="ORF">FSA08_21560</name>
</gene>
<dbReference type="AlphaFoldDB" id="A0A5C6KX07"/>
<accession>A0A5C6KX07</accession>
<name>A0A5C6KX07_BACFG</name>
<comment type="caution">
    <text evidence="1">The sequence shown here is derived from an EMBL/GenBank/DDBJ whole genome shotgun (WGS) entry which is preliminary data.</text>
</comment>
<protein>
    <submittedName>
        <fullName evidence="1">Uncharacterized protein</fullName>
    </submittedName>
</protein>
<sequence>MVAIPILLPLVKPFRASWSGKPFFVQFLTADNRENKASVRSEDFTEYPIWHKLWKAAGKSSVRKRQRHLTFLPSAVPLHG</sequence>
<dbReference type="Proteomes" id="UP000318041">
    <property type="component" value="Unassembled WGS sequence"/>
</dbReference>
<proteinExistence type="predicted"/>
<evidence type="ECO:0000313" key="1">
    <source>
        <dbReference type="EMBL" id="TWV67892.1"/>
    </source>
</evidence>
<reference evidence="1 2" key="1">
    <citation type="submission" date="2019-08" db="EMBL/GenBank/DDBJ databases">
        <title>Genome sequencing of Bacteroides fragilis Sample_iSURF_9.</title>
        <authorList>
            <person name="Chandler J.E."/>
            <person name="Ruoff K.L."/>
            <person name="Price C.E."/>
            <person name="Valls R.A."/>
            <person name="O'Toole G.A."/>
        </authorList>
    </citation>
    <scope>NUCLEOTIDE SEQUENCE [LARGE SCALE GENOMIC DNA]</scope>
    <source>
        <strain evidence="1 2">CFPLTA004_1B</strain>
    </source>
</reference>
<organism evidence="1 2">
    <name type="scientific">Bacteroides fragilis</name>
    <dbReference type="NCBI Taxonomy" id="817"/>
    <lineage>
        <taxon>Bacteria</taxon>
        <taxon>Pseudomonadati</taxon>
        <taxon>Bacteroidota</taxon>
        <taxon>Bacteroidia</taxon>
        <taxon>Bacteroidales</taxon>
        <taxon>Bacteroidaceae</taxon>
        <taxon>Bacteroides</taxon>
    </lineage>
</organism>
<dbReference type="EMBL" id="VOHY01000023">
    <property type="protein sequence ID" value="TWV67892.1"/>
    <property type="molecule type" value="Genomic_DNA"/>
</dbReference>